<sequence length="74" mass="8710">MRSIDVCGAGHARDEGTVSRQILMQLVKWTEGEEKKRKEKGKGKRRGVTGDEHERRRMGWARRVCTDGDWRRRE</sequence>
<accession>S7ZSC0</accession>
<dbReference type="AlphaFoldDB" id="S7ZSC0"/>
<dbReference type="Proteomes" id="UP000019376">
    <property type="component" value="Unassembled WGS sequence"/>
</dbReference>
<feature type="compositionally biased region" description="Basic residues" evidence="1">
    <location>
        <begin position="37"/>
        <end position="47"/>
    </location>
</feature>
<evidence type="ECO:0000313" key="3">
    <source>
        <dbReference type="Proteomes" id="UP000019376"/>
    </source>
</evidence>
<protein>
    <submittedName>
        <fullName evidence="2">Uncharacterized protein</fullName>
    </submittedName>
</protein>
<gene>
    <name evidence="2" type="ORF">PDE_08261</name>
</gene>
<dbReference type="EMBL" id="KB644415">
    <property type="protein sequence ID" value="EPS33299.1"/>
    <property type="molecule type" value="Genomic_DNA"/>
</dbReference>
<feature type="region of interest" description="Disordered" evidence="1">
    <location>
        <begin position="31"/>
        <end position="55"/>
    </location>
</feature>
<evidence type="ECO:0000313" key="2">
    <source>
        <dbReference type="EMBL" id="EPS33299.1"/>
    </source>
</evidence>
<proteinExistence type="predicted"/>
<organism evidence="2 3">
    <name type="scientific">Penicillium oxalicum (strain 114-2 / CGMCC 5302)</name>
    <name type="common">Penicillium decumbens</name>
    <dbReference type="NCBI Taxonomy" id="933388"/>
    <lineage>
        <taxon>Eukaryota</taxon>
        <taxon>Fungi</taxon>
        <taxon>Dikarya</taxon>
        <taxon>Ascomycota</taxon>
        <taxon>Pezizomycotina</taxon>
        <taxon>Eurotiomycetes</taxon>
        <taxon>Eurotiomycetidae</taxon>
        <taxon>Eurotiales</taxon>
        <taxon>Aspergillaceae</taxon>
        <taxon>Penicillium</taxon>
    </lineage>
</organism>
<reference evidence="2 3" key="1">
    <citation type="journal article" date="2013" name="PLoS ONE">
        <title>Genomic and secretomic analyses reveal unique features of the lignocellulolytic enzyme system of Penicillium decumbens.</title>
        <authorList>
            <person name="Liu G."/>
            <person name="Zhang L."/>
            <person name="Wei X."/>
            <person name="Zou G."/>
            <person name="Qin Y."/>
            <person name="Ma L."/>
            <person name="Li J."/>
            <person name="Zheng H."/>
            <person name="Wang S."/>
            <person name="Wang C."/>
            <person name="Xun L."/>
            <person name="Zhao G.-P."/>
            <person name="Zhou Z."/>
            <person name="Qu Y."/>
        </authorList>
    </citation>
    <scope>NUCLEOTIDE SEQUENCE [LARGE SCALE GENOMIC DNA]</scope>
    <source>
        <strain evidence="3">114-2 / CGMCC 5302</strain>
    </source>
</reference>
<name>S7ZSC0_PENO1</name>
<keyword evidence="3" id="KW-1185">Reference proteome</keyword>
<dbReference type="HOGENOM" id="CLU_2688591_0_0_1"/>
<evidence type="ECO:0000256" key="1">
    <source>
        <dbReference type="SAM" id="MobiDB-lite"/>
    </source>
</evidence>